<dbReference type="PANTHER" id="PTHR36539">
    <property type="entry name" value="ETHANOLAMINE UTILIZATION PROTEIN EUTN"/>
    <property type="match status" value="1"/>
</dbReference>
<dbReference type="Pfam" id="PF03319">
    <property type="entry name" value="EutN_CcmL"/>
    <property type="match status" value="1"/>
</dbReference>
<dbReference type="PROSITE" id="PS51932">
    <property type="entry name" value="BMV"/>
    <property type="match status" value="1"/>
</dbReference>
<dbReference type="Proteomes" id="UP001203136">
    <property type="component" value="Unassembled WGS sequence"/>
</dbReference>
<evidence type="ECO:0000256" key="1">
    <source>
        <dbReference type="ARBA" id="ARBA00023587"/>
    </source>
</evidence>
<dbReference type="SUPFAM" id="SSF159133">
    <property type="entry name" value="EutN/CcmL-like"/>
    <property type="match status" value="1"/>
</dbReference>
<accession>A0AAW5F867</accession>
<evidence type="ECO:0000313" key="4">
    <source>
        <dbReference type="EMBL" id="MCK0088068.1"/>
    </source>
</evidence>
<proteinExistence type="predicted"/>
<dbReference type="Proteomes" id="UP001300871">
    <property type="component" value="Unassembled WGS sequence"/>
</dbReference>
<dbReference type="Gene3D" id="2.40.50.220">
    <property type="entry name" value="EutN/Ccml"/>
    <property type="match status" value="1"/>
</dbReference>
<comment type="caution">
    <text evidence="4">The sequence shown here is derived from an EMBL/GenBank/DDBJ whole genome shotgun (WGS) entry which is preliminary data.</text>
</comment>
<organism evidence="4 6">
    <name type="scientific">Clostridium symbiosum</name>
    <name type="common">Bacteroides symbiosus</name>
    <dbReference type="NCBI Taxonomy" id="1512"/>
    <lineage>
        <taxon>Bacteria</taxon>
        <taxon>Bacillati</taxon>
        <taxon>Bacillota</taxon>
        <taxon>Clostridia</taxon>
        <taxon>Lachnospirales</taxon>
        <taxon>Lachnospiraceae</taxon>
        <taxon>Otoolea</taxon>
    </lineage>
</organism>
<sequence>MMICQVVGHVWATKKEEGLNGHKLMIVREVTTNRRNGATFVAADSVGAGIGEQVLVVSGSTARRAIGSDDSPIDSAIVGIIDSLEIAKDKGE</sequence>
<comment type="subcellular location">
    <subcellularLocation>
        <location evidence="1">Carboxysome</location>
    </subcellularLocation>
</comment>
<dbReference type="AlphaFoldDB" id="A0AAW5F867"/>
<name>A0AAW5F867_CLOSY</name>
<reference evidence="4" key="1">
    <citation type="journal article" date="2022" name="Cell Host Microbe">
        <title>Colonization of the live biotherapeutic product VE303 and modulation of the microbiota and metabolites in healthy volunteers.</title>
        <authorList>
            <person name="Dsouza M."/>
            <person name="Menon R."/>
            <person name="Crossette E."/>
            <person name="Bhattarai S.K."/>
            <person name="Schneider J."/>
            <person name="Kim Y.G."/>
            <person name="Reddy S."/>
            <person name="Caballero S."/>
            <person name="Felix C."/>
            <person name="Cornacchione L."/>
            <person name="Hendrickson J."/>
            <person name="Watson A.R."/>
            <person name="Minot S.S."/>
            <person name="Greenfield N."/>
            <person name="Schopf L."/>
            <person name="Szabady R."/>
            <person name="Patarroyo J."/>
            <person name="Smith W."/>
            <person name="Harrison P."/>
            <person name="Kuijper E.J."/>
            <person name="Kelly C.P."/>
            <person name="Olle B."/>
            <person name="Bobilev D."/>
            <person name="Silber J.L."/>
            <person name="Bucci V."/>
            <person name="Roberts B."/>
            <person name="Faith J."/>
            <person name="Norman J.M."/>
        </authorList>
    </citation>
    <scope>NUCLEOTIDE SEQUENCE</scope>
    <source>
        <strain evidence="4">VE303-04</strain>
    </source>
</reference>
<evidence type="ECO:0000256" key="3">
    <source>
        <dbReference type="ARBA" id="ARBA00024446"/>
    </source>
</evidence>
<reference evidence="5" key="2">
    <citation type="submission" date="2023-01" db="EMBL/GenBank/DDBJ databases">
        <title>Human gut microbiome strain richness.</title>
        <authorList>
            <person name="Chen-Liaw A."/>
        </authorList>
    </citation>
    <scope>NUCLEOTIDE SEQUENCE</scope>
    <source>
        <strain evidence="5">B1_m1001713B170214d0_201011</strain>
    </source>
</reference>
<dbReference type="InterPro" id="IPR036677">
    <property type="entry name" value="EutN_CcmL_sf"/>
</dbReference>
<dbReference type="InterPro" id="IPR004992">
    <property type="entry name" value="EutN_CcmL"/>
</dbReference>
<gene>
    <name evidence="4" type="ORF">K5I21_19775</name>
    <name evidence="5" type="ORF">PM006_11375</name>
</gene>
<evidence type="ECO:0000313" key="5">
    <source>
        <dbReference type="EMBL" id="MDB2000803.1"/>
    </source>
</evidence>
<dbReference type="GeneID" id="57968948"/>
<dbReference type="GO" id="GO:0031470">
    <property type="term" value="C:carboxysome"/>
    <property type="evidence" value="ECO:0007669"/>
    <property type="project" value="UniProtKB-SubCell"/>
</dbReference>
<evidence type="ECO:0000256" key="2">
    <source>
        <dbReference type="ARBA" id="ARBA00023669"/>
    </source>
</evidence>
<dbReference type="EMBL" id="JAQLGM010000026">
    <property type="protein sequence ID" value="MDB2000803.1"/>
    <property type="molecule type" value="Genomic_DNA"/>
</dbReference>
<dbReference type="RefSeq" id="WP_003500884.1">
    <property type="nucleotide sequence ID" value="NZ_BAABZD010000010.1"/>
</dbReference>
<keyword evidence="3" id="KW-1283">Bacterial microcompartment</keyword>
<keyword evidence="2" id="KW-1282">Carboxysome</keyword>
<evidence type="ECO:0000313" key="6">
    <source>
        <dbReference type="Proteomes" id="UP001203136"/>
    </source>
</evidence>
<dbReference type="EMBL" id="JAINVB010000001">
    <property type="protein sequence ID" value="MCK0088068.1"/>
    <property type="molecule type" value="Genomic_DNA"/>
</dbReference>
<protein>
    <submittedName>
        <fullName evidence="4">EutN/CcmL family microcompartment protein</fullName>
    </submittedName>
</protein>
<dbReference type="CDD" id="cd01614">
    <property type="entry name" value="EutN_CcmL"/>
    <property type="match status" value="1"/>
</dbReference>